<name>A0AB39RBG6_9ACTN</name>
<sequence length="58" mass="6295">MHSRACASYEAQCAGSNEIVAAASLDDVGHHPDCRSGNANLRWMLIVRELLDGAKGYY</sequence>
<gene>
    <name evidence="1" type="ORF">AB5J53_04860</name>
</gene>
<dbReference type="RefSeq" id="WP_369244391.1">
    <property type="nucleotide sequence ID" value="NZ_CP163443.1"/>
</dbReference>
<evidence type="ECO:0000313" key="1">
    <source>
        <dbReference type="EMBL" id="XDQ51050.1"/>
    </source>
</evidence>
<dbReference type="EMBL" id="CP163443">
    <property type="protein sequence ID" value="XDQ51050.1"/>
    <property type="molecule type" value="Genomic_DNA"/>
</dbReference>
<reference evidence="1" key="1">
    <citation type="submission" date="2024-07" db="EMBL/GenBank/DDBJ databases">
        <authorList>
            <person name="Yu S.T."/>
        </authorList>
    </citation>
    <scope>NUCLEOTIDE SEQUENCE</scope>
    <source>
        <strain evidence="1">R41</strain>
    </source>
</reference>
<organism evidence="1">
    <name type="scientific">Streptomyces sp. R41</name>
    <dbReference type="NCBI Taxonomy" id="3238632"/>
    <lineage>
        <taxon>Bacteria</taxon>
        <taxon>Bacillati</taxon>
        <taxon>Actinomycetota</taxon>
        <taxon>Actinomycetes</taxon>
        <taxon>Kitasatosporales</taxon>
        <taxon>Streptomycetaceae</taxon>
        <taxon>Streptomyces</taxon>
    </lineage>
</organism>
<proteinExistence type="predicted"/>
<protein>
    <submittedName>
        <fullName evidence="1">Uncharacterized protein</fullName>
    </submittedName>
</protein>
<dbReference type="AlphaFoldDB" id="A0AB39RBG6"/>
<accession>A0AB39RBG6</accession>